<proteinExistence type="inferred from homology"/>
<dbReference type="NCBIfam" id="TIGR00621">
    <property type="entry name" value="ssb"/>
    <property type="match status" value="1"/>
</dbReference>
<dbReference type="CDD" id="cd04496">
    <property type="entry name" value="SSB_OBF"/>
    <property type="match status" value="1"/>
</dbReference>
<comment type="caution">
    <text evidence="4">The sequence shown here is derived from an EMBL/GenBank/DDBJ whole genome shotgun (WGS) entry which is preliminary data.</text>
</comment>
<keyword evidence="1 2" id="KW-0238">DNA-binding</keyword>
<dbReference type="HAMAP" id="MF_00984">
    <property type="entry name" value="SSB"/>
    <property type="match status" value="1"/>
</dbReference>
<gene>
    <name evidence="4" type="ORF">H4219_004326</name>
</gene>
<protein>
    <recommendedName>
        <fullName evidence="2">Single-stranded DNA-binding protein</fullName>
    </recommendedName>
</protein>
<dbReference type="EMBL" id="JANBPU010000146">
    <property type="protein sequence ID" value="KAJ1915436.1"/>
    <property type="molecule type" value="Genomic_DNA"/>
</dbReference>
<evidence type="ECO:0000313" key="4">
    <source>
        <dbReference type="EMBL" id="KAJ1915436.1"/>
    </source>
</evidence>
<sequence>MFRSLLTRTSPVAKLASTQARSIYSVNRVTLIGNAGADAEVRESKNGTQFSFFNLATHHRYKDAEGNILQKTSWHRIRSFGPVAKAMGDFVRRGDLVYVEGEIQYDMFKNQEGVDVPTTSIRVGEFKVLSPRNSRSDSSSSSQEGNESPRLEDQ</sequence>
<comment type="subcellular location">
    <subcellularLocation>
        <location evidence="2">Mitochondrion</location>
    </subcellularLocation>
</comment>
<dbReference type="InterPro" id="IPR000424">
    <property type="entry name" value="Primosome_PriB/ssb"/>
</dbReference>
<feature type="compositionally biased region" description="Low complexity" evidence="3">
    <location>
        <begin position="130"/>
        <end position="146"/>
    </location>
</feature>
<dbReference type="GO" id="GO:0003697">
    <property type="term" value="F:single-stranded DNA binding"/>
    <property type="evidence" value="ECO:0007669"/>
    <property type="project" value="InterPro"/>
</dbReference>
<name>A0A9W8DRC1_9FUNG</name>
<dbReference type="AlphaFoldDB" id="A0A9W8DRC1"/>
<dbReference type="OrthoDB" id="1078367at2759"/>
<feature type="region of interest" description="Disordered" evidence="3">
    <location>
        <begin position="128"/>
        <end position="154"/>
    </location>
</feature>
<dbReference type="InterPro" id="IPR012340">
    <property type="entry name" value="NA-bd_OB-fold"/>
</dbReference>
<evidence type="ECO:0000256" key="1">
    <source>
        <dbReference type="ARBA" id="ARBA00023125"/>
    </source>
</evidence>
<dbReference type="PIRSF" id="PIRSF002070">
    <property type="entry name" value="SSB"/>
    <property type="match status" value="1"/>
</dbReference>
<dbReference type="PANTHER" id="PTHR10302:SF0">
    <property type="entry name" value="SINGLE-STRANDED DNA-BINDING PROTEIN, MITOCHONDRIAL"/>
    <property type="match status" value="1"/>
</dbReference>
<keyword evidence="5" id="KW-1185">Reference proteome</keyword>
<dbReference type="Gene3D" id="2.40.50.140">
    <property type="entry name" value="Nucleic acid-binding proteins"/>
    <property type="match status" value="1"/>
</dbReference>
<dbReference type="PROSITE" id="PS50935">
    <property type="entry name" value="SSB"/>
    <property type="match status" value="1"/>
</dbReference>
<keyword evidence="2" id="KW-0496">Mitochondrion</keyword>
<organism evidence="4 5">
    <name type="scientific">Mycoemilia scoparia</name>
    <dbReference type="NCBI Taxonomy" id="417184"/>
    <lineage>
        <taxon>Eukaryota</taxon>
        <taxon>Fungi</taxon>
        <taxon>Fungi incertae sedis</taxon>
        <taxon>Zoopagomycota</taxon>
        <taxon>Kickxellomycotina</taxon>
        <taxon>Kickxellomycetes</taxon>
        <taxon>Kickxellales</taxon>
        <taxon>Kickxellaceae</taxon>
        <taxon>Mycoemilia</taxon>
    </lineage>
</organism>
<dbReference type="Pfam" id="PF00436">
    <property type="entry name" value="SSB"/>
    <property type="match status" value="1"/>
</dbReference>
<evidence type="ECO:0000256" key="2">
    <source>
        <dbReference type="PIRNR" id="PIRNR002070"/>
    </source>
</evidence>
<dbReference type="SUPFAM" id="SSF50249">
    <property type="entry name" value="Nucleic acid-binding proteins"/>
    <property type="match status" value="1"/>
</dbReference>
<evidence type="ECO:0000313" key="5">
    <source>
        <dbReference type="Proteomes" id="UP001150538"/>
    </source>
</evidence>
<dbReference type="InterPro" id="IPR011344">
    <property type="entry name" value="ssDNA-bd"/>
</dbReference>
<evidence type="ECO:0000256" key="3">
    <source>
        <dbReference type="SAM" id="MobiDB-lite"/>
    </source>
</evidence>
<dbReference type="GO" id="GO:0006264">
    <property type="term" value="P:mitochondrial DNA replication"/>
    <property type="evidence" value="ECO:0007669"/>
    <property type="project" value="TreeGrafter"/>
</dbReference>
<dbReference type="GO" id="GO:0042645">
    <property type="term" value="C:mitochondrial nucleoid"/>
    <property type="evidence" value="ECO:0007669"/>
    <property type="project" value="TreeGrafter"/>
</dbReference>
<dbReference type="Proteomes" id="UP001150538">
    <property type="component" value="Unassembled WGS sequence"/>
</dbReference>
<accession>A0A9W8DRC1</accession>
<dbReference type="PANTHER" id="PTHR10302">
    <property type="entry name" value="SINGLE-STRANDED DNA-BINDING PROTEIN"/>
    <property type="match status" value="1"/>
</dbReference>
<reference evidence="4" key="1">
    <citation type="submission" date="2022-07" db="EMBL/GenBank/DDBJ databases">
        <title>Phylogenomic reconstructions and comparative analyses of Kickxellomycotina fungi.</title>
        <authorList>
            <person name="Reynolds N.K."/>
            <person name="Stajich J.E."/>
            <person name="Barry K."/>
            <person name="Grigoriev I.V."/>
            <person name="Crous P."/>
            <person name="Smith M.E."/>
        </authorList>
    </citation>
    <scope>NUCLEOTIDE SEQUENCE</scope>
    <source>
        <strain evidence="4">NBRC 100468</strain>
    </source>
</reference>